<dbReference type="Gene3D" id="3.40.50.360">
    <property type="match status" value="1"/>
</dbReference>
<sequence length="259" mass="27723">MLTKGFSTVNMKSRVRSQSSSSSSLFGTTRLFSRNSRHAAAAVSSSRRVRAVVLSKLGLLYSSSSGSTTAVAEFIKAEMGDLVTDPTDPEEVDDLKAFLADCEGFIMGSPTWNTSALTGRSGLGMDQVCEQLRAGELSDVVGNKKAAVFGCGDGFLYGDNFSEMVDEVYHALKGAGAEMVGHWEYTTDDSDDENPRYYDGFTESKAIVGSGGSSPDGQSQGSAEEGSALYGLVCDQENHSEMSEQRVKVWCEQLKAEMA</sequence>
<comment type="caution">
    <text evidence="8">The sequence shown here is derived from an EMBL/GenBank/DDBJ whole genome shotgun (WGS) entry which is preliminary data.</text>
</comment>
<dbReference type="PROSITE" id="PS50902">
    <property type="entry name" value="FLAVODOXIN_LIKE"/>
    <property type="match status" value="1"/>
</dbReference>
<keyword evidence="6" id="KW-0249">Electron transport</keyword>
<gene>
    <name evidence="8" type="ORF">CYMTET_47908</name>
</gene>
<reference evidence="8 9" key="1">
    <citation type="journal article" date="2015" name="Genome Biol. Evol.">
        <title>Comparative Genomics of a Bacterivorous Green Alga Reveals Evolutionary Causalities and Consequences of Phago-Mixotrophic Mode of Nutrition.</title>
        <authorList>
            <person name="Burns J.A."/>
            <person name="Paasch A."/>
            <person name="Narechania A."/>
            <person name="Kim E."/>
        </authorList>
    </citation>
    <scope>NUCLEOTIDE SEQUENCE [LARGE SCALE GENOMIC DNA]</scope>
    <source>
        <strain evidence="8 9">PLY_AMNH</strain>
    </source>
</reference>
<dbReference type="InterPro" id="IPR029039">
    <property type="entry name" value="Flavoprotein-like_sf"/>
</dbReference>
<keyword evidence="4" id="KW-0285">Flavoprotein</keyword>
<dbReference type="SUPFAM" id="SSF52218">
    <property type="entry name" value="Flavoproteins"/>
    <property type="match status" value="1"/>
</dbReference>
<evidence type="ECO:0000259" key="7">
    <source>
        <dbReference type="PROSITE" id="PS50902"/>
    </source>
</evidence>
<accession>A0AAE0EX96</accession>
<protein>
    <recommendedName>
        <fullName evidence="7">Flavodoxin-like domain-containing protein</fullName>
    </recommendedName>
</protein>
<dbReference type="InterPro" id="IPR050619">
    <property type="entry name" value="Flavodoxin"/>
</dbReference>
<dbReference type="GO" id="GO:0009055">
    <property type="term" value="F:electron transfer activity"/>
    <property type="evidence" value="ECO:0007669"/>
    <property type="project" value="InterPro"/>
</dbReference>
<dbReference type="InterPro" id="IPR008254">
    <property type="entry name" value="Flavodoxin/NO_synth"/>
</dbReference>
<keyword evidence="5" id="KW-0288">FMN</keyword>
<dbReference type="EMBL" id="LGRX02033180">
    <property type="protein sequence ID" value="KAK3242395.1"/>
    <property type="molecule type" value="Genomic_DNA"/>
</dbReference>
<evidence type="ECO:0000313" key="9">
    <source>
        <dbReference type="Proteomes" id="UP001190700"/>
    </source>
</evidence>
<dbReference type="Proteomes" id="UP001190700">
    <property type="component" value="Unassembled WGS sequence"/>
</dbReference>
<keyword evidence="9" id="KW-1185">Reference proteome</keyword>
<evidence type="ECO:0000256" key="5">
    <source>
        <dbReference type="ARBA" id="ARBA00022643"/>
    </source>
</evidence>
<dbReference type="PROSITE" id="PS00201">
    <property type="entry name" value="FLAVODOXIN"/>
    <property type="match status" value="1"/>
</dbReference>
<comment type="cofactor">
    <cofactor evidence="1">
        <name>FMN</name>
        <dbReference type="ChEBI" id="CHEBI:58210"/>
    </cofactor>
</comment>
<evidence type="ECO:0000256" key="4">
    <source>
        <dbReference type="ARBA" id="ARBA00022630"/>
    </source>
</evidence>
<dbReference type="AlphaFoldDB" id="A0AAE0EX96"/>
<evidence type="ECO:0000256" key="2">
    <source>
        <dbReference type="ARBA" id="ARBA00005267"/>
    </source>
</evidence>
<evidence type="ECO:0000313" key="8">
    <source>
        <dbReference type="EMBL" id="KAK3242395.1"/>
    </source>
</evidence>
<keyword evidence="3" id="KW-0813">Transport</keyword>
<organism evidence="8 9">
    <name type="scientific">Cymbomonas tetramitiformis</name>
    <dbReference type="NCBI Taxonomy" id="36881"/>
    <lineage>
        <taxon>Eukaryota</taxon>
        <taxon>Viridiplantae</taxon>
        <taxon>Chlorophyta</taxon>
        <taxon>Pyramimonadophyceae</taxon>
        <taxon>Pyramimonadales</taxon>
        <taxon>Pyramimonadaceae</taxon>
        <taxon>Cymbomonas</taxon>
    </lineage>
</organism>
<dbReference type="PANTHER" id="PTHR42809:SF1">
    <property type="entry name" value="FLAVODOXIN 1"/>
    <property type="match status" value="1"/>
</dbReference>
<evidence type="ECO:0000256" key="1">
    <source>
        <dbReference type="ARBA" id="ARBA00001917"/>
    </source>
</evidence>
<dbReference type="PANTHER" id="PTHR42809">
    <property type="entry name" value="FLAVODOXIN 2"/>
    <property type="match status" value="1"/>
</dbReference>
<dbReference type="GO" id="GO:0010181">
    <property type="term" value="F:FMN binding"/>
    <property type="evidence" value="ECO:0007669"/>
    <property type="project" value="InterPro"/>
</dbReference>
<evidence type="ECO:0000256" key="6">
    <source>
        <dbReference type="ARBA" id="ARBA00022982"/>
    </source>
</evidence>
<dbReference type="InterPro" id="IPR001226">
    <property type="entry name" value="Flavodoxin_CS"/>
</dbReference>
<proteinExistence type="inferred from homology"/>
<comment type="similarity">
    <text evidence="2">Belongs to the flavodoxin family.</text>
</comment>
<evidence type="ECO:0000256" key="3">
    <source>
        <dbReference type="ARBA" id="ARBA00022448"/>
    </source>
</evidence>
<name>A0AAE0EX96_9CHLO</name>
<dbReference type="Pfam" id="PF00258">
    <property type="entry name" value="Flavodoxin_1"/>
    <property type="match status" value="1"/>
</dbReference>
<feature type="domain" description="Flavodoxin-like" evidence="7">
    <location>
        <begin position="57"/>
        <end position="206"/>
    </location>
</feature>